<name>A0A0V1GDW0_TRIPS</name>
<dbReference type="AlphaFoldDB" id="A0A0V1GDW0"/>
<sequence>MVSSKADDAKHGATVACILSADATTLFRSMITTQNLDACP</sequence>
<reference evidence="1 2" key="1">
    <citation type="submission" date="2015-01" db="EMBL/GenBank/DDBJ databases">
        <title>Evolution of Trichinella species and genotypes.</title>
        <authorList>
            <person name="Korhonen P.K."/>
            <person name="Edoardo P."/>
            <person name="Giuseppe L.R."/>
            <person name="Gasser R.B."/>
        </authorList>
    </citation>
    <scope>NUCLEOTIDE SEQUENCE [LARGE SCALE GENOMIC DNA]</scope>
    <source>
        <strain evidence="1">ISS588</strain>
    </source>
</reference>
<accession>A0A0V1GDW0</accession>
<dbReference type="Proteomes" id="UP000054805">
    <property type="component" value="Unassembled WGS sequence"/>
</dbReference>
<evidence type="ECO:0000313" key="2">
    <source>
        <dbReference type="Proteomes" id="UP000054805"/>
    </source>
</evidence>
<evidence type="ECO:0000313" key="1">
    <source>
        <dbReference type="EMBL" id="KRY96422.1"/>
    </source>
</evidence>
<organism evidence="1 2">
    <name type="scientific">Trichinella pseudospiralis</name>
    <name type="common">Parasitic roundworm</name>
    <dbReference type="NCBI Taxonomy" id="6337"/>
    <lineage>
        <taxon>Eukaryota</taxon>
        <taxon>Metazoa</taxon>
        <taxon>Ecdysozoa</taxon>
        <taxon>Nematoda</taxon>
        <taxon>Enoplea</taxon>
        <taxon>Dorylaimia</taxon>
        <taxon>Trichinellida</taxon>
        <taxon>Trichinellidae</taxon>
        <taxon>Trichinella</taxon>
    </lineage>
</organism>
<gene>
    <name evidence="1" type="ORF">T4B_2706</name>
</gene>
<comment type="caution">
    <text evidence="1">The sequence shown here is derived from an EMBL/GenBank/DDBJ whole genome shotgun (WGS) entry which is preliminary data.</text>
</comment>
<dbReference type="EMBL" id="JYDS01003193">
    <property type="protein sequence ID" value="KRY96422.1"/>
    <property type="molecule type" value="Genomic_DNA"/>
</dbReference>
<keyword evidence="2" id="KW-1185">Reference proteome</keyword>
<protein>
    <submittedName>
        <fullName evidence="1">Uncharacterized protein</fullName>
    </submittedName>
</protein>
<proteinExistence type="predicted"/>